<dbReference type="SUPFAM" id="SSF101447">
    <property type="entry name" value="Formin homology 2 domain (FH2 domain)"/>
    <property type="match status" value="1"/>
</dbReference>
<dbReference type="InterPro" id="IPR042201">
    <property type="entry name" value="FH2_Formin_sf"/>
</dbReference>
<dbReference type="GO" id="GO:0008652">
    <property type="term" value="P:amino acid biosynthetic process"/>
    <property type="evidence" value="ECO:0007669"/>
    <property type="project" value="UniProtKB-KW"/>
</dbReference>
<accession>A0A8X8W562</accession>
<dbReference type="SUPFAM" id="SSF52799">
    <property type="entry name" value="(Phosphotyrosine protein) phosphatases II"/>
    <property type="match status" value="1"/>
</dbReference>
<comment type="pathway">
    <text evidence="2">Metabolic intermediate biosynthesis; prephenate biosynthesis; prephenate from chorismate: step 1/1.</text>
</comment>
<evidence type="ECO:0000259" key="10">
    <source>
        <dbReference type="PROSITE" id="PS51182"/>
    </source>
</evidence>
<dbReference type="PROSITE" id="PS51169">
    <property type="entry name" value="CHORISMATE_MUT_3"/>
    <property type="match status" value="1"/>
</dbReference>
<reference evidence="12" key="1">
    <citation type="submission" date="2018-01" db="EMBL/GenBank/DDBJ databases">
        <authorList>
            <person name="Mao J.F."/>
        </authorList>
    </citation>
    <scope>NUCLEOTIDE SEQUENCE</scope>
    <source>
        <strain evidence="12">Huo1</strain>
        <tissue evidence="12">Leaf</tissue>
    </source>
</reference>
<feature type="compositionally biased region" description="Pro residues" evidence="9">
    <location>
        <begin position="785"/>
        <end position="795"/>
    </location>
</feature>
<dbReference type="GO" id="GO:0046417">
    <property type="term" value="P:chorismate metabolic process"/>
    <property type="evidence" value="ECO:0007669"/>
    <property type="project" value="InterPro"/>
</dbReference>
<dbReference type="Gene3D" id="2.60.40.1110">
    <property type="match status" value="1"/>
</dbReference>
<keyword evidence="5" id="KW-0378">Hydrolase</keyword>
<dbReference type="Pfam" id="PF10409">
    <property type="entry name" value="PTEN_C2"/>
    <property type="match status" value="1"/>
</dbReference>
<comment type="similarity">
    <text evidence="3">Belongs to the formin-like family. Class-II subfamily.</text>
</comment>
<sequence length="1254" mass="139827">MGDCCEIEEGAYVDSLLNLEWLRRSLVREEDSIIFSLIERSKYPINSRLYDQSAAPSLLHLFIKDSEAVQATAGRYTSPEENAFFPDSLPPLKHNPVLHPSGACININSKILNHYLNTLIPLIAAKGDDVGNYAATAATDLACLQALSRRIHYGKFVAEVKFRDSPQDYTPAILAKDKDGLMKLLTFESVEEAIKKRVEKKAMVFGQEVELQENDNYKVKPELVSQLYGEWVIPLTKFVQVEYLLRLFDCCFTTTQLGGDEYEVYIGDIVDQLREYFPDSSFIVFSFGDGDYQRDITNVLDKHGITVVDYPSQNESCPVLTVEMIHHFLRLSESWLCIGQRNVLLMHCQNGSYPVLAFMLSAFLIYRKQYCGERKTLDMVYKQAPPEAMHSLSPIDPLPSQLRYLQYVSRRNIGSRWPPLDRALTLDCVILRAIPNMDEKGGCRPIFRIYGPDPLMAADPKTKLLFSMSKRNKSVIYFRQADYEIVKLDINCHVQGDVVLECITLDDSLEYEEIMFRAMFNTAFIRSNVLMLTCDELDTLWDAKDHFPEDFRVEVIFSDMDSTSSIVMLDSPPNQEIEGLPIEAFSQVHDIFNDLDWGDTEIDNALNIIQQMTVSSILEEKLDFTRKESWQNPALIEKDEHVEDLKVTSSGDFHALVENETSYPPASSKSSFDFDNFYTNNTGLHVSVQRPAQSKIISPRLSQASPFSQPAYVSSPQGSLGRLTRYRSAPVGITALLEDDDEMESLLSAVTPSSMKSGLGAVASAPPPPPPPPPPLHSSPDLSPSTPPPPPPPPNIGTAEPPNLPSAPCPPPPPLPSSPKTIPPPTGATPPPPPARYVPPPPAPSKPGASSSMLFSSTTAAVGGKKLLRAGVKFQAKKASLKPYHWLKLTRAMKGSLWAETQKPEEASKAPELDLGELESLFSATVPNSDPRKTYIRGSTVRSDKVHLKSALALDDSALDGDQVENIIKFFPTKEEMELLKNYKGDFENLGKCEQFFMELMKVPRVEAKLRVFSFKIQFCSQVRNSVKLKRIMQTILSLGNALNQGTARGSAVGFRLDSLPKLAETRARNNKLTLIHYLCKVLAEKLPEVLDFHEDLVNFEAATKIQLKYLAEEMQAITKGIEKVVQELTASESDGAVSETFCTILKNFLGTAEAEVRSLAALYSGVGRNADSLAHYFGEDPARCPFEQVVSTLLNFVRMFLKAHEENCNQLELEKKKKTQEETENQKLKGNASSKELDNENGIATATKLSGLL</sequence>
<evidence type="ECO:0000256" key="5">
    <source>
        <dbReference type="ARBA" id="ARBA00022912"/>
    </source>
</evidence>
<reference evidence="12" key="2">
    <citation type="submission" date="2020-08" db="EMBL/GenBank/DDBJ databases">
        <title>Plant Genome Project.</title>
        <authorList>
            <person name="Zhang R.-G."/>
        </authorList>
    </citation>
    <scope>NUCLEOTIDE SEQUENCE</scope>
    <source>
        <strain evidence="12">Huo1</strain>
        <tissue evidence="12">Leaf</tissue>
    </source>
</reference>
<evidence type="ECO:0000256" key="4">
    <source>
        <dbReference type="ARBA" id="ARBA00022605"/>
    </source>
</evidence>
<evidence type="ECO:0000313" key="13">
    <source>
        <dbReference type="Proteomes" id="UP000298416"/>
    </source>
</evidence>
<feature type="compositionally biased region" description="Pro residues" evidence="9">
    <location>
        <begin position="802"/>
        <end position="845"/>
    </location>
</feature>
<dbReference type="InterPro" id="IPR037039">
    <property type="entry name" value="CM_AroQ_sf_eucaryotic"/>
</dbReference>
<dbReference type="Gene3D" id="1.10.590.10">
    <property type="entry name" value="Chorismate mutase, AroQ class superfamily, eukaryotic"/>
    <property type="match status" value="1"/>
</dbReference>
<evidence type="ECO:0000256" key="2">
    <source>
        <dbReference type="ARBA" id="ARBA00004817"/>
    </source>
</evidence>
<dbReference type="Gene3D" id="3.90.190.10">
    <property type="entry name" value="Protein tyrosine phosphatase superfamily"/>
    <property type="match status" value="1"/>
</dbReference>
<keyword evidence="13" id="KW-1185">Reference proteome</keyword>
<feature type="compositionally biased region" description="Basic and acidic residues" evidence="9">
    <location>
        <begin position="1219"/>
        <end position="1228"/>
    </location>
</feature>
<dbReference type="Pfam" id="PF02181">
    <property type="entry name" value="FH2"/>
    <property type="match status" value="1"/>
</dbReference>
<dbReference type="InterPro" id="IPR014020">
    <property type="entry name" value="Tensin_C2-dom"/>
</dbReference>
<dbReference type="GO" id="GO:0009073">
    <property type="term" value="P:aromatic amino acid family biosynthetic process"/>
    <property type="evidence" value="ECO:0007669"/>
    <property type="project" value="UniProtKB-KW"/>
</dbReference>
<dbReference type="NCBIfam" id="TIGR01802">
    <property type="entry name" value="CM_pl-yst"/>
    <property type="match status" value="1"/>
</dbReference>
<dbReference type="InterPro" id="IPR002701">
    <property type="entry name" value="CM_II_prokaryot"/>
</dbReference>
<keyword evidence="6" id="KW-0057">Aromatic amino acid biosynthesis</keyword>
<dbReference type="EMBL" id="PNBA02000021">
    <property type="protein sequence ID" value="KAG6387916.1"/>
    <property type="molecule type" value="Genomic_DNA"/>
</dbReference>
<gene>
    <name evidence="12" type="ORF">SASPL_153111</name>
</gene>
<evidence type="ECO:0000256" key="9">
    <source>
        <dbReference type="SAM" id="MobiDB-lite"/>
    </source>
</evidence>
<feature type="region of interest" description="Disordered" evidence="9">
    <location>
        <begin position="701"/>
        <end position="720"/>
    </location>
</feature>
<dbReference type="SMART" id="SM01326">
    <property type="entry name" value="PTEN_C2"/>
    <property type="match status" value="1"/>
</dbReference>
<dbReference type="InterPro" id="IPR015425">
    <property type="entry name" value="FH2_Formin"/>
</dbReference>
<evidence type="ECO:0000256" key="6">
    <source>
        <dbReference type="ARBA" id="ARBA00023141"/>
    </source>
</evidence>
<dbReference type="PRINTS" id="PR01217">
    <property type="entry name" value="PRICHEXTENSN"/>
</dbReference>
<dbReference type="PROSITE" id="PS51182">
    <property type="entry name" value="C2_TENSIN"/>
    <property type="match status" value="1"/>
</dbReference>
<dbReference type="PANTHER" id="PTHR45733:SF8">
    <property type="entry name" value="FORMIN-J"/>
    <property type="match status" value="1"/>
</dbReference>
<feature type="region of interest" description="Disordered" evidence="9">
    <location>
        <begin position="757"/>
        <end position="852"/>
    </location>
</feature>
<dbReference type="InterPro" id="IPR051144">
    <property type="entry name" value="Formin_homology_domain"/>
</dbReference>
<protein>
    <recommendedName>
        <fullName evidence="8">Formin-like protein</fullName>
    </recommendedName>
</protein>
<name>A0A8X8W562_SALSN</name>
<dbReference type="GO" id="GO:0004106">
    <property type="term" value="F:chorismate mutase activity"/>
    <property type="evidence" value="ECO:0007669"/>
    <property type="project" value="UniProtKB-EC"/>
</dbReference>
<dbReference type="InterPro" id="IPR008238">
    <property type="entry name" value="Chorismate_mutase_AroQ_euk"/>
</dbReference>
<dbReference type="Pfam" id="PF01817">
    <property type="entry name" value="CM_2"/>
    <property type="match status" value="1"/>
</dbReference>
<dbReference type="InterPro" id="IPR036263">
    <property type="entry name" value="Chorismate_II_sf"/>
</dbReference>
<dbReference type="AlphaFoldDB" id="A0A8X8W562"/>
<dbReference type="GO" id="GO:0004721">
    <property type="term" value="F:phosphoprotein phosphatase activity"/>
    <property type="evidence" value="ECO:0007669"/>
    <property type="project" value="UniProtKB-KW"/>
</dbReference>
<evidence type="ECO:0000256" key="1">
    <source>
        <dbReference type="ARBA" id="ARBA00000824"/>
    </source>
</evidence>
<feature type="compositionally biased region" description="Pro residues" evidence="9">
    <location>
        <begin position="765"/>
        <end position="777"/>
    </location>
</feature>
<dbReference type="PANTHER" id="PTHR45733">
    <property type="entry name" value="FORMIN-J"/>
    <property type="match status" value="1"/>
</dbReference>
<feature type="domain" description="C2 tensin-type" evidence="10">
    <location>
        <begin position="421"/>
        <end position="560"/>
    </location>
</feature>
<dbReference type="SUPFAM" id="SSF49562">
    <property type="entry name" value="C2 domain (Calcium/lipid-binding domain, CaLB)"/>
    <property type="match status" value="1"/>
</dbReference>
<feature type="compositionally biased region" description="Polar residues" evidence="9">
    <location>
        <begin position="1243"/>
        <end position="1254"/>
    </location>
</feature>
<evidence type="ECO:0000313" key="12">
    <source>
        <dbReference type="EMBL" id="KAG6387916.1"/>
    </source>
</evidence>
<evidence type="ECO:0000256" key="8">
    <source>
        <dbReference type="RuleBase" id="RU361260"/>
    </source>
</evidence>
<feature type="domain" description="FH2" evidence="11">
    <location>
        <begin position="822"/>
        <end position="1227"/>
    </location>
</feature>
<comment type="catalytic activity">
    <reaction evidence="1">
        <text>chorismate = prephenate</text>
        <dbReference type="Rhea" id="RHEA:13897"/>
        <dbReference type="ChEBI" id="CHEBI:29748"/>
        <dbReference type="ChEBI" id="CHEBI:29934"/>
        <dbReference type="EC" id="5.4.99.5"/>
    </reaction>
</comment>
<dbReference type="Gene3D" id="1.20.58.2220">
    <property type="entry name" value="Formin, FH2 domain"/>
    <property type="match status" value="1"/>
</dbReference>
<feature type="compositionally biased region" description="Polar residues" evidence="9">
    <location>
        <begin position="701"/>
        <end position="718"/>
    </location>
</feature>
<dbReference type="Proteomes" id="UP000298416">
    <property type="component" value="Unassembled WGS sequence"/>
</dbReference>
<organism evidence="12">
    <name type="scientific">Salvia splendens</name>
    <name type="common">Scarlet sage</name>
    <dbReference type="NCBI Taxonomy" id="180675"/>
    <lineage>
        <taxon>Eukaryota</taxon>
        <taxon>Viridiplantae</taxon>
        <taxon>Streptophyta</taxon>
        <taxon>Embryophyta</taxon>
        <taxon>Tracheophyta</taxon>
        <taxon>Spermatophyta</taxon>
        <taxon>Magnoliopsida</taxon>
        <taxon>eudicotyledons</taxon>
        <taxon>Gunneridae</taxon>
        <taxon>Pentapetalae</taxon>
        <taxon>asterids</taxon>
        <taxon>lamiids</taxon>
        <taxon>Lamiales</taxon>
        <taxon>Lamiaceae</taxon>
        <taxon>Nepetoideae</taxon>
        <taxon>Mentheae</taxon>
        <taxon>Salviinae</taxon>
        <taxon>Salvia</taxon>
        <taxon>Salvia subgen. Calosphace</taxon>
        <taxon>core Calosphace</taxon>
    </lineage>
</organism>
<proteinExistence type="inferred from homology"/>
<dbReference type="InterPro" id="IPR035892">
    <property type="entry name" value="C2_domain_sf"/>
</dbReference>
<keyword evidence="7" id="KW-0413">Isomerase</keyword>
<dbReference type="InterPro" id="IPR029021">
    <property type="entry name" value="Prot-tyrosine_phosphatase-like"/>
</dbReference>
<keyword evidence="4" id="KW-0028">Amino-acid biosynthesis</keyword>
<evidence type="ECO:0000256" key="3">
    <source>
        <dbReference type="ARBA" id="ARBA00006468"/>
    </source>
</evidence>
<comment type="caution">
    <text evidence="12">The sequence shown here is derived from an EMBL/GenBank/DDBJ whole genome shotgun (WGS) entry which is preliminary data.</text>
</comment>
<feature type="region of interest" description="Disordered" evidence="9">
    <location>
        <begin position="1219"/>
        <end position="1254"/>
    </location>
</feature>
<evidence type="ECO:0000256" key="7">
    <source>
        <dbReference type="ARBA" id="ARBA00023235"/>
    </source>
</evidence>
<evidence type="ECO:0000259" key="11">
    <source>
        <dbReference type="PROSITE" id="PS51444"/>
    </source>
</evidence>
<dbReference type="SUPFAM" id="SSF48600">
    <property type="entry name" value="Chorismate mutase II"/>
    <property type="match status" value="1"/>
</dbReference>
<keyword evidence="5" id="KW-0904">Protein phosphatase</keyword>
<dbReference type="PROSITE" id="PS51444">
    <property type="entry name" value="FH2"/>
    <property type="match status" value="1"/>
</dbReference>
<dbReference type="SMART" id="SM00498">
    <property type="entry name" value="FH2"/>
    <property type="match status" value="1"/>
</dbReference>